<evidence type="ECO:0008006" key="4">
    <source>
        <dbReference type="Google" id="ProtNLM"/>
    </source>
</evidence>
<reference evidence="1" key="2">
    <citation type="journal article" date="2014" name="Science">
        <title>Marine tubeworm metamorphosis induced by arrays of bacterial phage tail-like structures.</title>
        <authorList>
            <person name="Shikuma N.J."/>
            <person name="Pilhofer M."/>
            <person name="Weiss G.L."/>
            <person name="Hadfield M.G."/>
            <person name="Jensen G.J."/>
            <person name="Newman D.K."/>
        </authorList>
    </citation>
    <scope>NUCLEOTIDE SEQUENCE</scope>
    <source>
        <strain evidence="1">HI1</strain>
    </source>
</reference>
<accession>A0A023PYX4</accession>
<dbReference type="EMBL" id="JWIC01000006">
    <property type="protein sequence ID" value="KID56736.1"/>
    <property type="molecule type" value="Genomic_DNA"/>
</dbReference>
<reference evidence="1" key="1">
    <citation type="journal article" date="2012" name="Sci. Rep.">
        <title>Recruitment in the sea: bacterial genes required for inducing larval settlement in a polychaete worm.</title>
        <authorList>
            <person name="Huang Y."/>
            <person name="Callahan S."/>
            <person name="Hadfield M.G."/>
        </authorList>
    </citation>
    <scope>NUCLEOTIDE SEQUENCE</scope>
    <source>
        <strain evidence="1">HI1</strain>
    </source>
</reference>
<dbReference type="OrthoDB" id="6315054at2"/>
<name>A0A023PYX4_9GAMM</name>
<dbReference type="Gene3D" id="3.30.559.10">
    <property type="entry name" value="Chloramphenicol acetyltransferase-like domain"/>
    <property type="match status" value="1"/>
</dbReference>
<dbReference type="Proteomes" id="UP000031327">
    <property type="component" value="Unassembled WGS sequence"/>
</dbReference>
<organism evidence="1">
    <name type="scientific">Pseudoalteromonas luteoviolacea</name>
    <dbReference type="NCBI Taxonomy" id="43657"/>
    <lineage>
        <taxon>Bacteria</taxon>
        <taxon>Pseudomonadati</taxon>
        <taxon>Pseudomonadota</taxon>
        <taxon>Gammaproteobacteria</taxon>
        <taxon>Alteromonadales</taxon>
        <taxon>Pseudoalteromonadaceae</taxon>
        <taxon>Pseudoalteromonas</taxon>
    </lineage>
</organism>
<dbReference type="RefSeq" id="WP_039609802.1">
    <property type="nucleotide sequence ID" value="NZ_JWIC01000006.1"/>
</dbReference>
<evidence type="ECO:0000313" key="2">
    <source>
        <dbReference type="EMBL" id="KID56736.1"/>
    </source>
</evidence>
<dbReference type="EMBL" id="KF724687">
    <property type="protein sequence ID" value="AHX39730.1"/>
    <property type="molecule type" value="Genomic_DNA"/>
</dbReference>
<dbReference type="AlphaFoldDB" id="A0A023PYX4"/>
<protein>
    <recommendedName>
        <fullName evidence="4">Condensation domain-containing protein</fullName>
    </recommendedName>
</protein>
<dbReference type="InterPro" id="IPR023213">
    <property type="entry name" value="CAT-like_dom_sf"/>
</dbReference>
<dbReference type="SUPFAM" id="SSF52777">
    <property type="entry name" value="CoA-dependent acyltransferases"/>
    <property type="match status" value="1"/>
</dbReference>
<sequence length="413" mass="46764">MNLLPLSDRALNFLALAEANNKNANSCDLVILEGHYGMDELSNCVDKIASLHPIMQSRIVRKGLKYFWLYDETLYPEKSQLDWTDRFLDVKQWHVALRQYAIDNPVDPYVGSPVQFVCIRFKQYSALIFLSSHTASDARSGYILFEQLHSLLLNQPISSIDNSFCEEHMLFDKVGTKALFHAGIRLAIDLFKSKTKIEIADSACWRVDYHDFGLDATKALKIWSKRHQVSVNVALNYVLNKALNNGQKYTVLETISLRGIAKKDLAGSYNNLIMPFGSEIGGESCWIKAYQARLQELKLEGYKVHQAEQRIQSYSINLVPKCALKLLVESYKRLFLNGNVILSNLGKLEFNLSYIGSFKIIDVYNFSVPLPPAGLALVASTYQGRLRISYAHRGEVELLITPAIEREIAALNT</sequence>
<proteinExistence type="predicted"/>
<reference evidence="2 3" key="3">
    <citation type="submission" date="2014-12" db="EMBL/GenBank/DDBJ databases">
        <title>Draft Genome Sequence of Pseudoalteromonas luteoviolacea HI1.</title>
        <authorList>
            <person name="Asahina A.Y."/>
            <person name="Hadfield M.G."/>
        </authorList>
    </citation>
    <scope>NUCLEOTIDE SEQUENCE [LARGE SCALE GENOMIC DNA]</scope>
    <source>
        <strain evidence="2 3">HI1</strain>
    </source>
</reference>
<gene>
    <name evidence="2" type="ORF">JF50_12550</name>
</gene>
<evidence type="ECO:0000313" key="1">
    <source>
        <dbReference type="EMBL" id="AHX39730.1"/>
    </source>
</evidence>
<evidence type="ECO:0000313" key="3">
    <source>
        <dbReference type="Proteomes" id="UP000031327"/>
    </source>
</evidence>